<proteinExistence type="predicted"/>
<evidence type="ECO:0000313" key="1">
    <source>
        <dbReference type="EMBL" id="JAD22729.1"/>
    </source>
</evidence>
<reference evidence="1" key="1">
    <citation type="submission" date="2014-09" db="EMBL/GenBank/DDBJ databases">
        <authorList>
            <person name="Magalhaes I.L.F."/>
            <person name="Oliveira U."/>
            <person name="Santos F.R."/>
            <person name="Vidigal T.H.D.A."/>
            <person name="Brescovit A.D."/>
            <person name="Santos A.J."/>
        </authorList>
    </citation>
    <scope>NUCLEOTIDE SEQUENCE</scope>
    <source>
        <tissue evidence="1">Shoot tissue taken approximately 20 cm above the soil surface</tissue>
    </source>
</reference>
<accession>A0A0A8YA12</accession>
<sequence>MLYILLIAHYHVLSKLEPNFFYKCTRDKALNIKATKADSPNSSACDNKFTYW</sequence>
<dbReference type="EMBL" id="GBRH01275166">
    <property type="protein sequence ID" value="JAD22729.1"/>
    <property type="molecule type" value="Transcribed_RNA"/>
</dbReference>
<protein>
    <submittedName>
        <fullName evidence="1">Uncharacterized protein</fullName>
    </submittedName>
</protein>
<reference evidence="1" key="2">
    <citation type="journal article" date="2015" name="Data Brief">
        <title>Shoot transcriptome of the giant reed, Arundo donax.</title>
        <authorList>
            <person name="Barrero R.A."/>
            <person name="Guerrero F.D."/>
            <person name="Moolhuijzen P."/>
            <person name="Goolsby J.A."/>
            <person name="Tidwell J."/>
            <person name="Bellgard S.E."/>
            <person name="Bellgard M.I."/>
        </authorList>
    </citation>
    <scope>NUCLEOTIDE SEQUENCE</scope>
    <source>
        <tissue evidence="1">Shoot tissue taken approximately 20 cm above the soil surface</tissue>
    </source>
</reference>
<name>A0A0A8YA12_ARUDO</name>
<dbReference type="AlphaFoldDB" id="A0A0A8YA12"/>
<organism evidence="1">
    <name type="scientific">Arundo donax</name>
    <name type="common">Giant reed</name>
    <name type="synonym">Donax arundinaceus</name>
    <dbReference type="NCBI Taxonomy" id="35708"/>
    <lineage>
        <taxon>Eukaryota</taxon>
        <taxon>Viridiplantae</taxon>
        <taxon>Streptophyta</taxon>
        <taxon>Embryophyta</taxon>
        <taxon>Tracheophyta</taxon>
        <taxon>Spermatophyta</taxon>
        <taxon>Magnoliopsida</taxon>
        <taxon>Liliopsida</taxon>
        <taxon>Poales</taxon>
        <taxon>Poaceae</taxon>
        <taxon>PACMAD clade</taxon>
        <taxon>Arundinoideae</taxon>
        <taxon>Arundineae</taxon>
        <taxon>Arundo</taxon>
    </lineage>
</organism>